<dbReference type="GO" id="GO:0016779">
    <property type="term" value="F:nucleotidyltransferase activity"/>
    <property type="evidence" value="ECO:0007669"/>
    <property type="project" value="UniProtKB-KW"/>
</dbReference>
<dbReference type="Gene3D" id="1.10.3090.10">
    <property type="entry name" value="cca-adding enzyme, domain 2"/>
    <property type="match status" value="1"/>
</dbReference>
<dbReference type="Pfam" id="PF12627">
    <property type="entry name" value="PolyA_pol_RNAbd"/>
    <property type="match status" value="1"/>
</dbReference>
<keyword evidence="5" id="KW-0479">Metal-binding</keyword>
<organism evidence="14 15">
    <name type="scientific">Candidatus Curtissbacteria bacterium RIFCSPLOWO2_01_FULL_42_50</name>
    <dbReference type="NCBI Taxonomy" id="1797730"/>
    <lineage>
        <taxon>Bacteria</taxon>
        <taxon>Candidatus Curtissiibacteriota</taxon>
    </lineage>
</organism>
<dbReference type="Pfam" id="PF01743">
    <property type="entry name" value="PolyA_pol"/>
    <property type="match status" value="1"/>
</dbReference>
<keyword evidence="3" id="KW-0819">tRNA processing</keyword>
<evidence type="ECO:0000259" key="12">
    <source>
        <dbReference type="Pfam" id="PF12627"/>
    </source>
</evidence>
<dbReference type="CDD" id="cd05398">
    <property type="entry name" value="NT_ClassII-CCAase"/>
    <property type="match status" value="1"/>
</dbReference>
<dbReference type="InterPro" id="IPR003607">
    <property type="entry name" value="HD/PDEase_dom"/>
</dbReference>
<keyword evidence="7" id="KW-0460">Magnesium</keyword>
<evidence type="ECO:0000259" key="13">
    <source>
        <dbReference type="Pfam" id="PF13735"/>
    </source>
</evidence>
<feature type="domain" description="Poly A polymerase head" evidence="10">
    <location>
        <begin position="23"/>
        <end position="122"/>
    </location>
</feature>
<dbReference type="InterPro" id="IPR032810">
    <property type="entry name" value="CCA-adding_enz_C"/>
</dbReference>
<keyword evidence="8 9" id="KW-0694">RNA-binding</keyword>
<keyword evidence="4" id="KW-0548">Nucleotidyltransferase</keyword>
<sequence length="471" mass="53915">MEIDKQVQQNLERIAKAGFEVAIVGGAVRDILWKKEVSDWDLTTNARPEDILKIFPDGFYNNKFGTVGVPVDGKKVVEITTYRKEYGYSDKRHPDKIVWGKTLEEDLARRDFTINSIALKYSPRRSRSTTPPRWPASTRGVPNGLLGGGSSFEMVDPYDGQSDLKNKLIRAVGDPDQRFREDALRLLRAVRFATTLGFEIDEKTKTAIAKNAKLLSRISGERIRDELFKILVSKNATEGILLAKESRILKEILPEVDVCFEIEQKSPKRHHIFDVGTHCAMSLKYCPSQDIITRLSTLLHDIGKVKVAKVTKEGIRTFYNHEVIGARMARDIANRLHISKQERERLFKLVRWHQFSVNENQTDSALRRFIRNIGVENIENMMDLRVGDRLGGGLQQPESWRLKLFRQRLKEVLKKPFTVADLKVNGHDVMKILGITPGPKVGEVLNKLFEEVLEDSKKNDREYLLERILNA</sequence>
<evidence type="ECO:0000259" key="11">
    <source>
        <dbReference type="Pfam" id="PF01966"/>
    </source>
</evidence>
<evidence type="ECO:0000256" key="6">
    <source>
        <dbReference type="ARBA" id="ARBA00022741"/>
    </source>
</evidence>
<accession>A0A1F5H429</accession>
<evidence type="ECO:0000256" key="4">
    <source>
        <dbReference type="ARBA" id="ARBA00022695"/>
    </source>
</evidence>
<dbReference type="Gene3D" id="3.30.460.10">
    <property type="entry name" value="Beta Polymerase, domain 2"/>
    <property type="match status" value="1"/>
</dbReference>
<keyword evidence="6" id="KW-0547">Nucleotide-binding</keyword>
<evidence type="ECO:0000256" key="2">
    <source>
        <dbReference type="ARBA" id="ARBA00022679"/>
    </source>
</evidence>
<evidence type="ECO:0000256" key="9">
    <source>
        <dbReference type="RuleBase" id="RU003953"/>
    </source>
</evidence>
<keyword evidence="2 9" id="KW-0808">Transferase</keyword>
<evidence type="ECO:0000256" key="8">
    <source>
        <dbReference type="ARBA" id="ARBA00022884"/>
    </source>
</evidence>
<dbReference type="Proteomes" id="UP000177039">
    <property type="component" value="Unassembled WGS sequence"/>
</dbReference>
<dbReference type="InterPro" id="IPR043519">
    <property type="entry name" value="NT_sf"/>
</dbReference>
<comment type="cofactor">
    <cofactor evidence="1">
        <name>Mg(2+)</name>
        <dbReference type="ChEBI" id="CHEBI:18420"/>
    </cofactor>
</comment>
<reference evidence="14 15" key="1">
    <citation type="journal article" date="2016" name="Nat. Commun.">
        <title>Thousands of microbial genomes shed light on interconnected biogeochemical processes in an aquifer system.</title>
        <authorList>
            <person name="Anantharaman K."/>
            <person name="Brown C.T."/>
            <person name="Hug L.A."/>
            <person name="Sharon I."/>
            <person name="Castelle C.J."/>
            <person name="Probst A.J."/>
            <person name="Thomas B.C."/>
            <person name="Singh A."/>
            <person name="Wilkins M.J."/>
            <person name="Karaoz U."/>
            <person name="Brodie E.L."/>
            <person name="Williams K.H."/>
            <person name="Hubbard S.S."/>
            <person name="Banfield J.F."/>
        </authorList>
    </citation>
    <scope>NUCLEOTIDE SEQUENCE [LARGE SCALE GENOMIC DNA]</scope>
</reference>
<protein>
    <recommendedName>
        <fullName evidence="16">HD domain-containing protein</fullName>
    </recommendedName>
</protein>
<dbReference type="InterPro" id="IPR050264">
    <property type="entry name" value="Bact_CCA-adding_enz_type3_sf"/>
</dbReference>
<evidence type="ECO:0000256" key="5">
    <source>
        <dbReference type="ARBA" id="ARBA00022723"/>
    </source>
</evidence>
<dbReference type="GO" id="GO:0008033">
    <property type="term" value="P:tRNA processing"/>
    <property type="evidence" value="ECO:0007669"/>
    <property type="project" value="UniProtKB-KW"/>
</dbReference>
<dbReference type="Pfam" id="PF01966">
    <property type="entry name" value="HD"/>
    <property type="match status" value="1"/>
</dbReference>
<dbReference type="CDD" id="cd00077">
    <property type="entry name" value="HDc"/>
    <property type="match status" value="1"/>
</dbReference>
<evidence type="ECO:0000313" key="15">
    <source>
        <dbReference type="Proteomes" id="UP000177039"/>
    </source>
</evidence>
<feature type="domain" description="tRNA nucleotidyltransferase/poly(A) polymerase RNA and SrmB- binding" evidence="12">
    <location>
        <begin position="197"/>
        <end position="257"/>
    </location>
</feature>
<proteinExistence type="inferred from homology"/>
<dbReference type="Pfam" id="PF13735">
    <property type="entry name" value="tRNA_NucTran2_2"/>
    <property type="match status" value="1"/>
</dbReference>
<comment type="similarity">
    <text evidence="9">Belongs to the tRNA nucleotidyltransferase/poly(A) polymerase family.</text>
</comment>
<dbReference type="SUPFAM" id="SSF81301">
    <property type="entry name" value="Nucleotidyltransferase"/>
    <property type="match status" value="1"/>
</dbReference>
<comment type="caution">
    <text evidence="14">The sequence shown here is derived from an EMBL/GenBank/DDBJ whole genome shotgun (WGS) entry which is preliminary data.</text>
</comment>
<evidence type="ECO:0000313" key="14">
    <source>
        <dbReference type="EMBL" id="OGD98794.1"/>
    </source>
</evidence>
<dbReference type="PANTHER" id="PTHR46173">
    <property type="entry name" value="CCA TRNA NUCLEOTIDYLTRANSFERASE 1, MITOCHONDRIAL"/>
    <property type="match status" value="1"/>
</dbReference>
<evidence type="ECO:0000256" key="1">
    <source>
        <dbReference type="ARBA" id="ARBA00001946"/>
    </source>
</evidence>
<dbReference type="GO" id="GO:0046872">
    <property type="term" value="F:metal ion binding"/>
    <property type="evidence" value="ECO:0007669"/>
    <property type="project" value="UniProtKB-KW"/>
</dbReference>
<evidence type="ECO:0000259" key="10">
    <source>
        <dbReference type="Pfam" id="PF01743"/>
    </source>
</evidence>
<dbReference type="PANTHER" id="PTHR46173:SF1">
    <property type="entry name" value="CCA TRNA NUCLEOTIDYLTRANSFERASE 1, MITOCHONDRIAL"/>
    <property type="match status" value="1"/>
</dbReference>
<dbReference type="EMBL" id="MFBT01000031">
    <property type="protein sequence ID" value="OGD98794.1"/>
    <property type="molecule type" value="Genomic_DNA"/>
</dbReference>
<dbReference type="GO" id="GO:0000166">
    <property type="term" value="F:nucleotide binding"/>
    <property type="evidence" value="ECO:0007669"/>
    <property type="project" value="UniProtKB-KW"/>
</dbReference>
<feature type="domain" description="HD" evidence="11">
    <location>
        <begin position="275"/>
        <end position="359"/>
    </location>
</feature>
<dbReference type="SUPFAM" id="SSF81891">
    <property type="entry name" value="Poly A polymerase C-terminal region-like"/>
    <property type="match status" value="1"/>
</dbReference>
<evidence type="ECO:0000256" key="7">
    <source>
        <dbReference type="ARBA" id="ARBA00022842"/>
    </source>
</evidence>
<name>A0A1F5H429_9BACT</name>
<gene>
    <name evidence="14" type="ORF">A3B54_03860</name>
</gene>
<dbReference type="Gene3D" id="1.10.246.80">
    <property type="match status" value="1"/>
</dbReference>
<evidence type="ECO:0000256" key="3">
    <source>
        <dbReference type="ARBA" id="ARBA00022694"/>
    </source>
</evidence>
<evidence type="ECO:0008006" key="16">
    <source>
        <dbReference type="Google" id="ProtNLM"/>
    </source>
</evidence>
<dbReference type="InterPro" id="IPR006674">
    <property type="entry name" value="HD_domain"/>
</dbReference>
<dbReference type="InterPro" id="IPR002646">
    <property type="entry name" value="PolA_pol_head_dom"/>
</dbReference>
<dbReference type="GO" id="GO:0000049">
    <property type="term" value="F:tRNA binding"/>
    <property type="evidence" value="ECO:0007669"/>
    <property type="project" value="TreeGrafter"/>
</dbReference>
<feature type="domain" description="CCA-adding enzyme C-terminal" evidence="13">
    <location>
        <begin position="418"/>
        <end position="466"/>
    </location>
</feature>
<dbReference type="InterPro" id="IPR032828">
    <property type="entry name" value="PolyA_RNA-bd"/>
</dbReference>
<dbReference type="AlphaFoldDB" id="A0A1F5H429"/>